<comment type="similarity">
    <text evidence="2">Belongs to the major facilitator superfamily. Monocarboxylate porter (TC 2.A.1.13) family.</text>
</comment>
<proteinExistence type="inferred from homology"/>
<keyword evidence="6" id="KW-0812">Transmembrane</keyword>
<dbReference type="GO" id="GO:0016705">
    <property type="term" value="F:oxidoreductase activity, acting on paired donors, with incorporation or reduction of molecular oxygen"/>
    <property type="evidence" value="ECO:0007669"/>
    <property type="project" value="InterPro"/>
</dbReference>
<evidence type="ECO:0000313" key="8">
    <source>
        <dbReference type="EMBL" id="ROV89592.1"/>
    </source>
</evidence>
<feature type="transmembrane region" description="Helical" evidence="6">
    <location>
        <begin position="808"/>
        <end position="829"/>
    </location>
</feature>
<sequence length="997" mass="110031">MVSNPPPGQAAENSRDAAYTAGLIMAFVGLSLILYDQYHWVRYRLAHLLALRLGYFKDQDGKRMKYLAFNTRVLRFSHGHEVSKKGHAISENEPFITWNDGKPEVVLSCPGHIRQFYGRDTKGHAKPPHMGMGPFFDRILGSSVGVLNGDKWKTMRKVFDPKLSHGIAMDYRTRFGREVEAWMESLPTVSTKQGDGADDPGLVVDASTACKTLPFKLVALILYNEALSDAAFEELLELNNLHEKVMFNTFFGGAERSRLLSHLPTQSNGQMNEFGQKWRAFNLKMIKTAEEFLHTIDEILFANIDVTSSVLAFLLVNLARNTAAQGHLRAEILANDSSPEAYVQKTDTLLEHTCMESIRLCPAASGTPCIIDWWRLNTQSPVWQHGGHSGTTFQPERFRSLPPQDYRWSFLRFGLGSRKCIGKNVSGVLMKTFLVGVLRRFDLQSVGPTSEEEMSETRKDRFTVTPDKRHPWLTGPADQQQCTVLVTVYSGMNILLVKDLQQECTNIPPPPICMRKTAPTFPRLGKTFEISLFSSGEDPQARRIPGRTFEGSQKVAMAIDQHKYGTKADDDSQRDRQHSEKSAGEEARPALPTPFTPPDGGRAAWQTVAAGWLCQFCSFGFINALGTFQLVYETDILKSESSSSISWILTMQLFLMFFLSQPVGMVVDMFGPRAILIPTSILAVVGLIGLSFAREYWQIFLAQSLCFGLGAAGIFVPGLVAASQYFKTKRALAVGIVASGSSVGGVIFPIFLAQLFDQVGFGATMRWTALMVGVLLVIANVLVVPPMKPKGWAARRNILSVAVFKKPSYLFFVGGSFLFFWGLFGPFNYLPLFAEQSQNTYYIGPYAVSILNAASIFGRILPPLYADRIGHMRVMVVCAFFSGLSVLAIWLPINYHRSVGGLIFFALFFGFFSGAFVSLITPCLVEVAGGHTHDLGAMLGTYFAVAAIASLTGLPIQGSISSGVDLMKLMVFSGVTMLAGSGALSGVLVLKSRMKVR</sequence>
<feature type="region of interest" description="Disordered" evidence="5">
    <location>
        <begin position="448"/>
        <end position="472"/>
    </location>
</feature>
<feature type="transmembrane region" description="Helical" evidence="6">
    <location>
        <begin position="732"/>
        <end position="755"/>
    </location>
</feature>
<dbReference type="InterPro" id="IPR017972">
    <property type="entry name" value="Cyt_P450_CS"/>
</dbReference>
<feature type="transmembrane region" description="Helical" evidence="6">
    <location>
        <begin position="612"/>
        <end position="632"/>
    </location>
</feature>
<feature type="compositionally biased region" description="Basic and acidic residues" evidence="5">
    <location>
        <begin position="455"/>
        <end position="470"/>
    </location>
</feature>
<dbReference type="PROSITE" id="PS50850">
    <property type="entry name" value="MFS"/>
    <property type="match status" value="1"/>
</dbReference>
<keyword evidence="4" id="KW-0408">Iron</keyword>
<dbReference type="GO" id="GO:0005506">
    <property type="term" value="F:iron ion binding"/>
    <property type="evidence" value="ECO:0007669"/>
    <property type="project" value="InterPro"/>
</dbReference>
<feature type="transmembrane region" description="Helical" evidence="6">
    <location>
        <begin position="699"/>
        <end position="720"/>
    </location>
</feature>
<keyword evidence="6" id="KW-1133">Transmembrane helix</keyword>
<dbReference type="GO" id="GO:0004497">
    <property type="term" value="F:monooxygenase activity"/>
    <property type="evidence" value="ECO:0007669"/>
    <property type="project" value="InterPro"/>
</dbReference>
<dbReference type="GO" id="GO:0016020">
    <property type="term" value="C:membrane"/>
    <property type="evidence" value="ECO:0007669"/>
    <property type="project" value="UniProtKB-SubCell"/>
</dbReference>
<organism evidence="8 9">
    <name type="scientific">Cytospora schulzeri</name>
    <dbReference type="NCBI Taxonomy" id="448051"/>
    <lineage>
        <taxon>Eukaryota</taxon>
        <taxon>Fungi</taxon>
        <taxon>Dikarya</taxon>
        <taxon>Ascomycota</taxon>
        <taxon>Pezizomycotina</taxon>
        <taxon>Sordariomycetes</taxon>
        <taxon>Sordariomycetidae</taxon>
        <taxon>Diaporthales</taxon>
        <taxon>Cytosporaceae</taxon>
        <taxon>Cytospora</taxon>
    </lineage>
</organism>
<dbReference type="GO" id="GO:0022857">
    <property type="term" value="F:transmembrane transporter activity"/>
    <property type="evidence" value="ECO:0007669"/>
    <property type="project" value="InterPro"/>
</dbReference>
<name>A0A423VFF3_9PEZI</name>
<evidence type="ECO:0000256" key="4">
    <source>
        <dbReference type="ARBA" id="ARBA00023004"/>
    </source>
</evidence>
<feature type="transmembrane region" description="Helical" evidence="6">
    <location>
        <begin position="841"/>
        <end position="862"/>
    </location>
</feature>
<evidence type="ECO:0000256" key="2">
    <source>
        <dbReference type="ARBA" id="ARBA00006727"/>
    </source>
</evidence>
<dbReference type="InterPro" id="IPR036259">
    <property type="entry name" value="MFS_trans_sf"/>
</dbReference>
<feature type="transmembrane region" description="Helical" evidence="6">
    <location>
        <begin position="937"/>
        <end position="957"/>
    </location>
</feature>
<feature type="transmembrane region" description="Helical" evidence="6">
    <location>
        <begin position="644"/>
        <end position="667"/>
    </location>
</feature>
<comment type="caution">
    <text evidence="8">The sequence shown here is derived from an EMBL/GenBank/DDBJ whole genome shotgun (WGS) entry which is preliminary data.</text>
</comment>
<reference evidence="8 9" key="1">
    <citation type="submission" date="2015-09" db="EMBL/GenBank/DDBJ databases">
        <title>Host preference determinants of Valsa canker pathogens revealed by comparative genomics.</title>
        <authorList>
            <person name="Yin Z."/>
            <person name="Huang L."/>
        </authorList>
    </citation>
    <scope>NUCLEOTIDE SEQUENCE [LARGE SCALE GENOMIC DNA]</scope>
    <source>
        <strain evidence="8 9">03-1</strain>
    </source>
</reference>
<feature type="transmembrane region" description="Helical" evidence="6">
    <location>
        <begin position="17"/>
        <end position="35"/>
    </location>
</feature>
<evidence type="ECO:0000256" key="1">
    <source>
        <dbReference type="ARBA" id="ARBA00004141"/>
    </source>
</evidence>
<accession>A0A423VFF3</accession>
<feature type="transmembrane region" description="Helical" evidence="6">
    <location>
        <begin position="899"/>
        <end position="925"/>
    </location>
</feature>
<evidence type="ECO:0000256" key="3">
    <source>
        <dbReference type="ARBA" id="ARBA00022723"/>
    </source>
</evidence>
<dbReference type="PANTHER" id="PTHR11360:SF234">
    <property type="entry name" value="MFS-TYPE TRANSPORTER DBAD-RELATED"/>
    <property type="match status" value="1"/>
</dbReference>
<dbReference type="EMBL" id="LKEA01000069">
    <property type="protein sequence ID" value="ROV89592.1"/>
    <property type="molecule type" value="Genomic_DNA"/>
</dbReference>
<feature type="transmembrane region" description="Helical" evidence="6">
    <location>
        <begin position="969"/>
        <end position="990"/>
    </location>
</feature>
<keyword evidence="3" id="KW-0479">Metal-binding</keyword>
<protein>
    <recommendedName>
        <fullName evidence="7">Major facilitator superfamily (MFS) profile domain-containing protein</fullName>
    </recommendedName>
</protein>
<dbReference type="InterPro" id="IPR036396">
    <property type="entry name" value="Cyt_P450_sf"/>
</dbReference>
<dbReference type="InterPro" id="IPR050327">
    <property type="entry name" value="Proton-linked_MCT"/>
</dbReference>
<feature type="transmembrane region" description="Helical" evidence="6">
    <location>
        <begin position="874"/>
        <end position="893"/>
    </location>
</feature>
<dbReference type="AlphaFoldDB" id="A0A423VFF3"/>
<dbReference type="Pfam" id="PF07690">
    <property type="entry name" value="MFS_1"/>
    <property type="match status" value="1"/>
</dbReference>
<feature type="compositionally biased region" description="Basic and acidic residues" evidence="5">
    <location>
        <begin position="563"/>
        <end position="588"/>
    </location>
</feature>
<dbReference type="GO" id="GO:0020037">
    <property type="term" value="F:heme binding"/>
    <property type="evidence" value="ECO:0007669"/>
    <property type="project" value="InterPro"/>
</dbReference>
<feature type="transmembrane region" description="Helical" evidence="6">
    <location>
        <begin position="674"/>
        <end position="693"/>
    </location>
</feature>
<evidence type="ECO:0000256" key="6">
    <source>
        <dbReference type="SAM" id="Phobius"/>
    </source>
</evidence>
<dbReference type="InterPro" id="IPR001128">
    <property type="entry name" value="Cyt_P450"/>
</dbReference>
<dbReference type="SUPFAM" id="SSF48264">
    <property type="entry name" value="Cytochrome P450"/>
    <property type="match status" value="1"/>
</dbReference>
<dbReference type="Gene3D" id="1.10.630.10">
    <property type="entry name" value="Cytochrome P450"/>
    <property type="match status" value="2"/>
</dbReference>
<dbReference type="InterPro" id="IPR020846">
    <property type="entry name" value="MFS_dom"/>
</dbReference>
<gene>
    <name evidence="8" type="ORF">VMCG_09949</name>
</gene>
<keyword evidence="6" id="KW-0472">Membrane</keyword>
<keyword evidence="9" id="KW-1185">Reference proteome</keyword>
<dbReference type="PANTHER" id="PTHR11360">
    <property type="entry name" value="MONOCARBOXYLATE TRANSPORTER"/>
    <property type="match status" value="1"/>
</dbReference>
<feature type="region of interest" description="Disordered" evidence="5">
    <location>
        <begin position="563"/>
        <end position="596"/>
    </location>
</feature>
<dbReference type="OrthoDB" id="5667at2759"/>
<feature type="transmembrane region" description="Helical" evidence="6">
    <location>
        <begin position="767"/>
        <end position="787"/>
    </location>
</feature>
<comment type="subcellular location">
    <subcellularLocation>
        <location evidence="1">Membrane</location>
        <topology evidence="1">Multi-pass membrane protein</topology>
    </subcellularLocation>
</comment>
<dbReference type="Pfam" id="PF00067">
    <property type="entry name" value="p450"/>
    <property type="match status" value="1"/>
</dbReference>
<evidence type="ECO:0000256" key="5">
    <source>
        <dbReference type="SAM" id="MobiDB-lite"/>
    </source>
</evidence>
<evidence type="ECO:0000259" key="7">
    <source>
        <dbReference type="PROSITE" id="PS50850"/>
    </source>
</evidence>
<dbReference type="Gene3D" id="1.20.1250.20">
    <property type="entry name" value="MFS general substrate transporter like domains"/>
    <property type="match status" value="1"/>
</dbReference>
<dbReference type="PROSITE" id="PS00086">
    <property type="entry name" value="CYTOCHROME_P450"/>
    <property type="match status" value="1"/>
</dbReference>
<dbReference type="Proteomes" id="UP000283895">
    <property type="component" value="Unassembled WGS sequence"/>
</dbReference>
<dbReference type="InterPro" id="IPR011701">
    <property type="entry name" value="MFS"/>
</dbReference>
<evidence type="ECO:0000313" key="9">
    <source>
        <dbReference type="Proteomes" id="UP000283895"/>
    </source>
</evidence>
<dbReference type="SUPFAM" id="SSF103473">
    <property type="entry name" value="MFS general substrate transporter"/>
    <property type="match status" value="1"/>
</dbReference>
<feature type="domain" description="Major facilitator superfamily (MFS) profile" evidence="7">
    <location>
        <begin position="604"/>
        <end position="997"/>
    </location>
</feature>